<evidence type="ECO:0000313" key="3">
    <source>
        <dbReference type="EMBL" id="MDU0355116.1"/>
    </source>
</evidence>
<dbReference type="PANTHER" id="PTHR40980">
    <property type="entry name" value="PLUG DOMAIN-CONTAINING PROTEIN"/>
    <property type="match status" value="1"/>
</dbReference>
<evidence type="ECO:0000259" key="2">
    <source>
        <dbReference type="Pfam" id="PF07715"/>
    </source>
</evidence>
<evidence type="ECO:0000313" key="4">
    <source>
        <dbReference type="Proteomes" id="UP001247805"/>
    </source>
</evidence>
<keyword evidence="1" id="KW-0732">Signal</keyword>
<comment type="caution">
    <text evidence="3">The sequence shown here is derived from an EMBL/GenBank/DDBJ whole genome shotgun (WGS) entry which is preliminary data.</text>
</comment>
<dbReference type="InterPro" id="IPR037066">
    <property type="entry name" value="Plug_dom_sf"/>
</dbReference>
<dbReference type="PANTHER" id="PTHR40980:SF3">
    <property type="entry name" value="TONB-DEPENDENT RECEPTOR-LIKE BETA-BARREL DOMAIN-CONTAINING PROTEIN"/>
    <property type="match status" value="1"/>
</dbReference>
<dbReference type="Proteomes" id="UP001247805">
    <property type="component" value="Unassembled WGS sequence"/>
</dbReference>
<organism evidence="3 4">
    <name type="scientific">Paraglaciecola aquimarina</name>
    <dbReference type="NCBI Taxonomy" id="1235557"/>
    <lineage>
        <taxon>Bacteria</taxon>
        <taxon>Pseudomonadati</taxon>
        <taxon>Pseudomonadota</taxon>
        <taxon>Gammaproteobacteria</taxon>
        <taxon>Alteromonadales</taxon>
        <taxon>Alteromonadaceae</taxon>
        <taxon>Paraglaciecola</taxon>
    </lineage>
</organism>
<name>A0ABU3SYQ0_9ALTE</name>
<sequence length="770" mass="83390">MSARFKLKPIVLTMMPILFAGSANFALAQDKEDEANKNKEDAELEVIQVKGYRGSVMRSINAKRLSDGVQDSIFAEDIGKSTDQNIADALSRITGVTVQESDGEGTRISVRGANSSLNQISLNGVALTSSLNGGGGGSGQSDQSVDLSSFSSDILSSINVIKTAAADHDEGSLGANVILRTVKPLNVNEDIRSLEIQGRYNDYAEKNDSKIAGSFSQKFLDETVGIITTVSKETSHSRTDSLGGSWLAPYQVVDIPAGGATSQQTGLPTTESQKALMADGRSYSTGLNYRERTTGTVGIQWLAGDDTDVQLDLSYSKASYESDTHRISVSKPNLDTKGNLIDDPQSDWWTVDEESHTLTKTLNRFGSGSLFRGVGGNETENKVLTLKINHAITDDLSMELTAGYSKTDYVTTPNASIGTANWKSTNSNNNLLDVPASELQPVGWDCTTGECILVTGDSNLSFVPQGNANGNDNIGTTGFSPYDIHGHHLGYIAQYNETSDDTNKSLFLDFDYAVDFAGITKIEFGGKVSNRRKVVYTDYQSFSSAEDIVFDERGNTINGVGASDINLVDVLAGQGIPVNDFMGGLVPKDSEYNTDYFNGWGILDPDKAIAEMFAIPNIEAQHNNNGDRDLEQDNVSAYLKFNFEYFDSRLTGNVGLRYVKTENSSFGYSSVNYSNTHGISVPYDLIYKKQLWNENATACAPHTNVGTNDALLYEPWEAPIACYDPNLRYDWGNGAGGGGANPDNWTNDGSFATTYDANGVPIESPWFIHQ</sequence>
<keyword evidence="3" id="KW-0675">Receptor</keyword>
<keyword evidence="4" id="KW-1185">Reference proteome</keyword>
<reference evidence="3 4" key="1">
    <citation type="submission" date="2023-10" db="EMBL/GenBank/DDBJ databases">
        <title>Glaciecola aquimarina strain GGW-M5 nov., isolated from a coastal seawater.</title>
        <authorList>
            <person name="Bayburt H."/>
            <person name="Kim J.M."/>
            <person name="Choi B.J."/>
            <person name="Jeon C.O."/>
        </authorList>
    </citation>
    <scope>NUCLEOTIDE SEQUENCE [LARGE SCALE GENOMIC DNA]</scope>
    <source>
        <strain evidence="3 4">KCTC 32108</strain>
    </source>
</reference>
<dbReference type="Gene3D" id="2.170.130.10">
    <property type="entry name" value="TonB-dependent receptor, plug domain"/>
    <property type="match status" value="1"/>
</dbReference>
<dbReference type="InterPro" id="IPR012910">
    <property type="entry name" value="Plug_dom"/>
</dbReference>
<dbReference type="EMBL" id="JAWDIO010000002">
    <property type="protein sequence ID" value="MDU0355116.1"/>
    <property type="molecule type" value="Genomic_DNA"/>
</dbReference>
<feature type="chain" id="PRO_5046590015" evidence="1">
    <location>
        <begin position="29"/>
        <end position="770"/>
    </location>
</feature>
<dbReference type="Pfam" id="PF07715">
    <property type="entry name" value="Plug"/>
    <property type="match status" value="1"/>
</dbReference>
<gene>
    <name evidence="3" type="ORF">RS130_15490</name>
</gene>
<dbReference type="SUPFAM" id="SSF56935">
    <property type="entry name" value="Porins"/>
    <property type="match status" value="1"/>
</dbReference>
<dbReference type="RefSeq" id="WP_316026670.1">
    <property type="nucleotide sequence ID" value="NZ_JAWDIO010000002.1"/>
</dbReference>
<protein>
    <submittedName>
        <fullName evidence="3">TonB-dependent receptor plug domain-containing protein</fullName>
    </submittedName>
</protein>
<evidence type="ECO:0000256" key="1">
    <source>
        <dbReference type="SAM" id="SignalP"/>
    </source>
</evidence>
<proteinExistence type="predicted"/>
<feature type="signal peptide" evidence="1">
    <location>
        <begin position="1"/>
        <end position="28"/>
    </location>
</feature>
<feature type="domain" description="TonB-dependent receptor plug" evidence="2">
    <location>
        <begin position="70"/>
        <end position="174"/>
    </location>
</feature>
<accession>A0ABU3SYQ0</accession>